<dbReference type="Pfam" id="PF01168">
    <property type="entry name" value="Ala_racemase_N"/>
    <property type="match status" value="1"/>
</dbReference>
<comment type="function">
    <text evidence="2">Pyridoxal 5'-phosphate (PLP)-binding protein, which is involved in PLP homeostasis.</text>
</comment>
<feature type="modified residue" description="N6-(pyridoxal phosphate)lysine" evidence="2">
    <location>
        <position position="35"/>
    </location>
</feature>
<comment type="caution">
    <text evidence="5">The sequence shown here is derived from an EMBL/GenBank/DDBJ whole genome shotgun (WGS) entry which is preliminary data.</text>
</comment>
<evidence type="ECO:0000313" key="6">
    <source>
        <dbReference type="Proteomes" id="UP000746471"/>
    </source>
</evidence>
<dbReference type="EMBL" id="JAHBCL010000020">
    <property type="protein sequence ID" value="MBS7527397.1"/>
    <property type="molecule type" value="Genomic_DNA"/>
</dbReference>
<evidence type="ECO:0000256" key="2">
    <source>
        <dbReference type="HAMAP-Rule" id="MF_02087"/>
    </source>
</evidence>
<dbReference type="PANTHER" id="PTHR10146">
    <property type="entry name" value="PROLINE SYNTHETASE CO-TRANSCRIBED BACTERIAL HOMOLOG PROTEIN"/>
    <property type="match status" value="1"/>
</dbReference>
<sequence length="230" mass="25818">MTYAYLKTNIQQIRKAIDSVKRPWTHPVTLIGVTKTYEADIINESIAYGIQAIGENKVQEIMRKYDAVAEGVAWHLIGHLQTNKVKYIIDKVDLIQSVDSEKLAMEIEKRAAAIHKIQDILIQINVAGEDQKAGIAPEDLPALLELISKLPHIRVQGLMNIGLFTDDEALLRSHFKKMRMLFETLPDYGYSNVTATHLSMGMSGDFELAIEEGATMVRVGTSIYGKRNYS</sequence>
<accession>A0ABS5PR53</accession>
<proteinExistence type="inferred from homology"/>
<reference evidence="5 6" key="1">
    <citation type="submission" date="2021-05" db="EMBL/GenBank/DDBJ databases">
        <title>Fusibacter ferrireducens sp. nov., an anaerobic, sulfur- and Fe-reducing bacterium isolated from the mangrove sediment.</title>
        <authorList>
            <person name="Qiu D."/>
        </authorList>
    </citation>
    <scope>NUCLEOTIDE SEQUENCE [LARGE SCALE GENOMIC DNA]</scope>
    <source>
        <strain evidence="5 6">DSM 12116</strain>
    </source>
</reference>
<dbReference type="NCBIfam" id="TIGR00044">
    <property type="entry name" value="YggS family pyridoxal phosphate-dependent enzyme"/>
    <property type="match status" value="1"/>
</dbReference>
<evidence type="ECO:0000313" key="5">
    <source>
        <dbReference type="EMBL" id="MBS7527397.1"/>
    </source>
</evidence>
<protein>
    <recommendedName>
        <fullName evidence="2">Pyridoxal phosphate homeostasis protein</fullName>
        <shortName evidence="2">PLP homeostasis protein</shortName>
    </recommendedName>
</protein>
<comment type="similarity">
    <text evidence="2 3">Belongs to the pyridoxal phosphate-binding protein YggS/PROSC family.</text>
</comment>
<organism evidence="5 6">
    <name type="scientific">Fusibacter paucivorans</name>
    <dbReference type="NCBI Taxonomy" id="76009"/>
    <lineage>
        <taxon>Bacteria</taxon>
        <taxon>Bacillati</taxon>
        <taxon>Bacillota</taxon>
        <taxon>Clostridia</taxon>
        <taxon>Eubacteriales</taxon>
        <taxon>Eubacteriales Family XII. Incertae Sedis</taxon>
        <taxon>Fusibacter</taxon>
    </lineage>
</organism>
<evidence type="ECO:0000256" key="1">
    <source>
        <dbReference type="ARBA" id="ARBA00022898"/>
    </source>
</evidence>
<dbReference type="InterPro" id="IPR001608">
    <property type="entry name" value="Ala_racemase_N"/>
</dbReference>
<dbReference type="Gene3D" id="3.20.20.10">
    <property type="entry name" value="Alanine racemase"/>
    <property type="match status" value="1"/>
</dbReference>
<gene>
    <name evidence="5" type="ORF">KHM83_12000</name>
</gene>
<dbReference type="RefSeq" id="WP_213237258.1">
    <property type="nucleotide sequence ID" value="NZ_JAHBCL010000020.1"/>
</dbReference>
<dbReference type="InterPro" id="IPR011078">
    <property type="entry name" value="PyrdxlP_homeostasis"/>
</dbReference>
<keyword evidence="1 2" id="KW-0663">Pyridoxal phosphate</keyword>
<dbReference type="InterPro" id="IPR029066">
    <property type="entry name" value="PLP-binding_barrel"/>
</dbReference>
<dbReference type="PANTHER" id="PTHR10146:SF14">
    <property type="entry name" value="PYRIDOXAL PHOSPHATE HOMEOSTASIS PROTEIN"/>
    <property type="match status" value="1"/>
</dbReference>
<name>A0ABS5PR53_9FIRM</name>
<dbReference type="Proteomes" id="UP000746471">
    <property type="component" value="Unassembled WGS sequence"/>
</dbReference>
<feature type="domain" description="Alanine racemase N-terminal" evidence="4">
    <location>
        <begin position="10"/>
        <end position="226"/>
    </location>
</feature>
<dbReference type="HAMAP" id="MF_02087">
    <property type="entry name" value="PLP_homeostasis"/>
    <property type="match status" value="1"/>
</dbReference>
<evidence type="ECO:0000256" key="3">
    <source>
        <dbReference type="RuleBase" id="RU004514"/>
    </source>
</evidence>
<dbReference type="CDD" id="cd00635">
    <property type="entry name" value="PLPDE_III_YBL036c_like"/>
    <property type="match status" value="1"/>
</dbReference>
<dbReference type="PIRSF" id="PIRSF004848">
    <property type="entry name" value="YBL036c_PLPDEIII"/>
    <property type="match status" value="1"/>
</dbReference>
<keyword evidence="6" id="KW-1185">Reference proteome</keyword>
<dbReference type="SUPFAM" id="SSF51419">
    <property type="entry name" value="PLP-binding barrel"/>
    <property type="match status" value="1"/>
</dbReference>
<evidence type="ECO:0000259" key="4">
    <source>
        <dbReference type="Pfam" id="PF01168"/>
    </source>
</evidence>